<dbReference type="OrthoDB" id="37282at10239"/>
<sequence length="88" mass="10077">MSDYELFYTDEIAPTRFEEAGGPVRLYVASEPVFPFVVPVEIRKKYGLSKLHPAEDKSTEELTVQLFTPYVGDHGSLLWFKPVIKELL</sequence>
<dbReference type="RefSeq" id="YP_009056313.1">
    <property type="nucleotide sequence ID" value="NC_024792.1"/>
</dbReference>
<proteinExistence type="predicted"/>
<name>A0A076GD75_9CAUD</name>
<evidence type="ECO:0000313" key="2">
    <source>
        <dbReference type="Proteomes" id="UP000028664"/>
    </source>
</evidence>
<evidence type="ECO:0000313" key="1">
    <source>
        <dbReference type="EMBL" id="AII27945.1"/>
    </source>
</evidence>
<dbReference type="GeneID" id="20283331"/>
<dbReference type="Proteomes" id="UP000028664">
    <property type="component" value="Segment"/>
</dbReference>
<keyword evidence="2" id="KW-1185">Reference proteome</keyword>
<organism evidence="1 2">
    <name type="scientific">Bacillus phage Bobb</name>
    <dbReference type="NCBI Taxonomy" id="1527469"/>
    <lineage>
        <taxon>Viruses</taxon>
        <taxon>Duplodnaviria</taxon>
        <taxon>Heunggongvirae</taxon>
        <taxon>Uroviricota</taxon>
        <taxon>Caudoviricetes</taxon>
        <taxon>Herelleviridae</taxon>
        <taxon>Bastillevirinae</taxon>
        <taxon>Agatevirus</taxon>
        <taxon>Agatevirus bobb</taxon>
    </lineage>
</organism>
<accession>A0A076GD75</accession>
<dbReference type="EMBL" id="KM051843">
    <property type="protein sequence ID" value="AII27945.1"/>
    <property type="molecule type" value="Genomic_DNA"/>
</dbReference>
<dbReference type="KEGG" id="vg:20283331"/>
<reference evidence="1 2" key="1">
    <citation type="submission" date="2014-06" db="EMBL/GenBank/DDBJ databases">
        <title>Bioinformatic genomic analysis of Bacillus phage Bobb.</title>
        <authorList>
            <person name="Lewis H.M.N."/>
            <person name="Temple L."/>
            <person name="Barth R.N."/>
            <person name="Bowles K.M."/>
            <person name="Churchin D.I."/>
            <person name="Scott-Croshaw C."/>
            <person name="Glasgow G.H."/>
            <person name="Gloe M.W."/>
            <person name="McGough T.M."/>
            <person name="Nutbrown S.A."/>
            <person name="Romulus S.R."/>
            <person name="Sanders K.A.M."/>
            <person name="Diachok C.R."/>
            <person name="Serigano J.P."/>
            <person name="Shin D."/>
            <person name="Suresh M.H."/>
            <person name="Conner A.R.N."/>
            <person name="Korba R.M."/>
            <person name="Livermore R.J."/>
            <person name="Rohlf M.B."/>
            <person name="Utterback S.D."/>
            <person name="Wilson V.E."/>
        </authorList>
    </citation>
    <scope>NUCLEOTIDE SEQUENCE [LARGE SCALE GENOMIC DNA]</scope>
</reference>
<protein>
    <submittedName>
        <fullName evidence="1">Uncharacterized protein</fullName>
    </submittedName>
</protein>